<dbReference type="EMBL" id="JBJXBP010000001">
    <property type="protein sequence ID" value="KAL3848914.1"/>
    <property type="molecule type" value="Genomic_DNA"/>
</dbReference>
<evidence type="ECO:0000256" key="2">
    <source>
        <dbReference type="ARBA" id="ARBA00023315"/>
    </source>
</evidence>
<accession>A0ABD3UHA3</accession>
<proteinExistence type="predicted"/>
<name>A0ABD3UHA3_9LAMI</name>
<dbReference type="GO" id="GO:0016747">
    <property type="term" value="F:acyltransferase activity, transferring groups other than amino-acyl groups"/>
    <property type="evidence" value="ECO:0007669"/>
    <property type="project" value="UniProtKB-ARBA"/>
</dbReference>
<comment type="caution">
    <text evidence="3">The sequence shown here is derived from an EMBL/GenBank/DDBJ whole genome shotgun (WGS) entry which is preliminary data.</text>
</comment>
<evidence type="ECO:0000313" key="3">
    <source>
        <dbReference type="EMBL" id="KAL3848914.1"/>
    </source>
</evidence>
<dbReference type="Gene3D" id="3.30.559.10">
    <property type="entry name" value="Chloramphenicol acetyltransferase-like domain"/>
    <property type="match status" value="2"/>
</dbReference>
<protein>
    <submittedName>
        <fullName evidence="3">Uncharacterized protein</fullName>
    </submittedName>
</protein>
<keyword evidence="1" id="KW-0808">Transferase</keyword>
<dbReference type="PANTHER" id="PTHR31625">
    <property type="match status" value="1"/>
</dbReference>
<dbReference type="Proteomes" id="UP001634393">
    <property type="component" value="Unassembled WGS sequence"/>
</dbReference>
<evidence type="ECO:0000313" key="4">
    <source>
        <dbReference type="Proteomes" id="UP001634393"/>
    </source>
</evidence>
<dbReference type="AlphaFoldDB" id="A0ABD3UHA3"/>
<organism evidence="3 4">
    <name type="scientific">Penstemon smallii</name>
    <dbReference type="NCBI Taxonomy" id="265156"/>
    <lineage>
        <taxon>Eukaryota</taxon>
        <taxon>Viridiplantae</taxon>
        <taxon>Streptophyta</taxon>
        <taxon>Embryophyta</taxon>
        <taxon>Tracheophyta</taxon>
        <taxon>Spermatophyta</taxon>
        <taxon>Magnoliopsida</taxon>
        <taxon>eudicotyledons</taxon>
        <taxon>Gunneridae</taxon>
        <taxon>Pentapetalae</taxon>
        <taxon>asterids</taxon>
        <taxon>lamiids</taxon>
        <taxon>Lamiales</taxon>
        <taxon>Plantaginaceae</taxon>
        <taxon>Cheloneae</taxon>
        <taxon>Penstemon</taxon>
    </lineage>
</organism>
<gene>
    <name evidence="3" type="ORF">ACJIZ3_010796</name>
</gene>
<sequence length="459" mass="51082">MAAMPTTTTAVLEHCQVTPPPDAEAEKLLHLTHSDIWWLPSIISQIVLFYEIPCSKTRFLETVIPNLKYSLSLTLKHFLPMAGNLFLPLGSGMPVCRYTKGDSVPVTIAISDSDFVHLTGNHPRSANEFRGFVSQLPPLVNHSPESIKIPPFAIQITLFPNKGICIGFTIHHSLCDGAALLNFIKTWASITDSNSDTHAQWLPFYDRTTFQDLDGLDSIRWNQVKVSRPTIPTSFSNNKVRATFVLSKDDVQKLKDVVLERRPNIAYVSTFTVACAYVWVSIAKLTVVVEEEVADNEPDYFIFSADCRGRLNPPLPGTYFGNCLALMKAETSHGVLKGNEGFLEAVEAIGEEIRKTVYNENGVLDSIRKRSTVEFKSLIGKRVLYVAGSPRLDIYGVDFGWGKVKKYESVNIDLYRSISIYKSREIEGGLEIGFSGSNIQMDAFTTIFKEGLNSSSNPI</sequence>
<dbReference type="InterPro" id="IPR051504">
    <property type="entry name" value="Plant_metabolite_acyltrans"/>
</dbReference>
<evidence type="ECO:0000256" key="1">
    <source>
        <dbReference type="ARBA" id="ARBA00022679"/>
    </source>
</evidence>
<reference evidence="3 4" key="1">
    <citation type="submission" date="2024-12" db="EMBL/GenBank/DDBJ databases">
        <title>The unique morphological basis and parallel evolutionary history of personate flowers in Penstemon.</title>
        <authorList>
            <person name="Depatie T.H."/>
            <person name="Wessinger C.A."/>
        </authorList>
    </citation>
    <scope>NUCLEOTIDE SEQUENCE [LARGE SCALE GENOMIC DNA]</scope>
    <source>
        <strain evidence="3">WTNN_2</strain>
        <tissue evidence="3">Leaf</tissue>
    </source>
</reference>
<dbReference type="InterPro" id="IPR023213">
    <property type="entry name" value="CAT-like_dom_sf"/>
</dbReference>
<keyword evidence="4" id="KW-1185">Reference proteome</keyword>
<dbReference type="Pfam" id="PF02458">
    <property type="entry name" value="Transferase"/>
    <property type="match status" value="1"/>
</dbReference>
<keyword evidence="2" id="KW-0012">Acyltransferase</keyword>